<organism evidence="1 2">
    <name type="scientific">marine gamma proteobacterium HTCC2143</name>
    <dbReference type="NCBI Taxonomy" id="247633"/>
    <lineage>
        <taxon>Bacteria</taxon>
        <taxon>Pseudomonadati</taxon>
        <taxon>Pseudomonadota</taxon>
        <taxon>Gammaproteobacteria</taxon>
        <taxon>Cellvibrionales</taxon>
        <taxon>Spongiibacteraceae</taxon>
        <taxon>BD1-7 clade</taxon>
    </lineage>
</organism>
<evidence type="ECO:0000313" key="1">
    <source>
        <dbReference type="EMBL" id="EAW33003.1"/>
    </source>
</evidence>
<dbReference type="Pfam" id="PF07130">
    <property type="entry name" value="YebG"/>
    <property type="match status" value="1"/>
</dbReference>
<name>A0YA49_9GAMM</name>
<dbReference type="Gene3D" id="1.10.10.710">
    <property type="entry name" value="PSPTO_1197 like"/>
    <property type="match status" value="1"/>
</dbReference>
<dbReference type="eggNOG" id="COG3141">
    <property type="taxonomic scope" value="Bacteria"/>
</dbReference>
<dbReference type="STRING" id="247633.GP2143_17146"/>
<gene>
    <name evidence="1" type="ORF">GP2143_17146</name>
</gene>
<proteinExistence type="predicted"/>
<reference evidence="1 2" key="1">
    <citation type="journal article" date="2010" name="J. Bacteriol.">
        <title>Genome sequence of the oligotrophic marine Gammaproteobacterium HTCC2143, isolated from the Oregon Coast.</title>
        <authorList>
            <person name="Oh H.M."/>
            <person name="Kang I."/>
            <person name="Ferriera S."/>
            <person name="Giovannoni S.J."/>
            <person name="Cho J.C."/>
        </authorList>
    </citation>
    <scope>NUCLEOTIDE SEQUENCE [LARGE SCALE GENOMIC DNA]</scope>
    <source>
        <strain evidence="1 2">HTCC2143</strain>
    </source>
</reference>
<sequence length="96" mass="10410">MAVVAIWKCDRDGSMFEDKKQADAYDKMLELGEQFTALLESQIDGVDEKSAEAFGLLLANNKELIMQACKGKTEALDQLIKPGSVTAINTVKAAVS</sequence>
<comment type="caution">
    <text evidence="1">The sequence shown here is derived from an EMBL/GenBank/DDBJ whole genome shotgun (WGS) entry which is preliminary data.</text>
</comment>
<accession>A0YA49</accession>
<dbReference type="EMBL" id="AAVT01000001">
    <property type="protein sequence ID" value="EAW33003.1"/>
    <property type="molecule type" value="Genomic_DNA"/>
</dbReference>
<dbReference type="Proteomes" id="UP000004931">
    <property type="component" value="Unassembled WGS sequence"/>
</dbReference>
<dbReference type="OrthoDB" id="6415307at2"/>
<protein>
    <submittedName>
        <fullName evidence="1">Uncharacterized protein</fullName>
    </submittedName>
</protein>
<evidence type="ECO:0000313" key="2">
    <source>
        <dbReference type="Proteomes" id="UP000004931"/>
    </source>
</evidence>
<keyword evidence="2" id="KW-1185">Reference proteome</keyword>
<dbReference type="InterPro" id="IPR009813">
    <property type="entry name" value="Uncharacterised_YebG"/>
</dbReference>
<dbReference type="AlphaFoldDB" id="A0YA49"/>
<dbReference type="InterPro" id="IPR038627">
    <property type="entry name" value="YebG-like_sf"/>
</dbReference>